<dbReference type="Proteomes" id="UP000256899">
    <property type="component" value="Unassembled WGS sequence"/>
</dbReference>
<evidence type="ECO:0000256" key="2">
    <source>
        <dbReference type="ARBA" id="ARBA00022475"/>
    </source>
</evidence>
<dbReference type="GO" id="GO:0015408">
    <property type="term" value="F:ABC-type ferric iron transporter activity"/>
    <property type="evidence" value="ECO:0007669"/>
    <property type="project" value="InterPro"/>
</dbReference>
<feature type="domain" description="ABC transporter" evidence="9">
    <location>
        <begin position="12"/>
        <end position="244"/>
    </location>
</feature>
<dbReference type="PROSITE" id="PS00211">
    <property type="entry name" value="ABC_TRANSPORTER_1"/>
    <property type="match status" value="1"/>
</dbReference>
<keyword evidence="2" id="KW-1003">Cell membrane</keyword>
<dbReference type="GO" id="GO:0015697">
    <property type="term" value="P:quaternary ammonium group transport"/>
    <property type="evidence" value="ECO:0007669"/>
    <property type="project" value="UniProtKB-ARBA"/>
</dbReference>
<sequence>MSQLNHVSAELLTVSQLDVTLAGQAILQDIEFELHAGEILGLVGPSGCGKTTLLNTIAGFIAQQGGDITIAGKAAINPKNMLAPEKRQVGMIFQDYALFPHLTVEQNIAFGISKLPKSEQHERVNQMLELLALTGFNQRYPHELSGGQQQRVAIARAIAPQPKLLLLDEPFSNIDARLRQSLMLELRQLFKQLKITAIFVTHNKDEVFTFADKMAVMAQGEILQFGSPAEICQAPANYHVADFLQLGSWLPCQVNGKCLTSALGEHEYEHAQVQGSEGTASGDIHQLLVKPNQIAFTRAEEANMEVVHISVAEHGFHYHLQSIDQSTPLAISQLGIYSEQAFALQEKLNVSIKPHPYLVFSC</sequence>
<gene>
    <name evidence="10" type="ORF">DXX94_14870</name>
</gene>
<keyword evidence="3" id="KW-0410">Iron transport</keyword>
<keyword evidence="8" id="KW-0472">Membrane</keyword>
<dbReference type="Pfam" id="PF00005">
    <property type="entry name" value="ABC_tran"/>
    <property type="match status" value="1"/>
</dbReference>
<dbReference type="EMBL" id="QUOT01000001">
    <property type="protein sequence ID" value="REL31894.1"/>
    <property type="molecule type" value="Genomic_DNA"/>
</dbReference>
<dbReference type="InterPro" id="IPR003439">
    <property type="entry name" value="ABC_transporter-like_ATP-bd"/>
</dbReference>
<dbReference type="PROSITE" id="PS50893">
    <property type="entry name" value="ABC_TRANSPORTER_2"/>
    <property type="match status" value="1"/>
</dbReference>
<dbReference type="CDD" id="cd03259">
    <property type="entry name" value="ABC_Carb_Solutes_like"/>
    <property type="match status" value="1"/>
</dbReference>
<name>A0A3E0U5A2_9GAMM</name>
<evidence type="ECO:0000313" key="11">
    <source>
        <dbReference type="Proteomes" id="UP000256899"/>
    </source>
</evidence>
<dbReference type="Gene3D" id="3.40.50.300">
    <property type="entry name" value="P-loop containing nucleotide triphosphate hydrolases"/>
    <property type="match status" value="1"/>
</dbReference>
<keyword evidence="7" id="KW-0406">Ion transport</keyword>
<evidence type="ECO:0000256" key="6">
    <source>
        <dbReference type="ARBA" id="ARBA00023004"/>
    </source>
</evidence>
<protein>
    <submittedName>
        <fullName evidence="10">ABC transporter ATP-binding protein</fullName>
    </submittedName>
</protein>
<evidence type="ECO:0000256" key="3">
    <source>
        <dbReference type="ARBA" id="ARBA00022496"/>
    </source>
</evidence>
<dbReference type="InterPro" id="IPR017871">
    <property type="entry name" value="ABC_transporter-like_CS"/>
</dbReference>
<dbReference type="PANTHER" id="PTHR42781">
    <property type="entry name" value="SPERMIDINE/PUTRESCINE IMPORT ATP-BINDING PROTEIN POTA"/>
    <property type="match status" value="1"/>
</dbReference>
<comment type="caution">
    <text evidence="10">The sequence shown here is derived from an EMBL/GenBank/DDBJ whole genome shotgun (WGS) entry which is preliminary data.</text>
</comment>
<accession>A0A3E0U5A2</accession>
<evidence type="ECO:0000313" key="10">
    <source>
        <dbReference type="EMBL" id="REL31894.1"/>
    </source>
</evidence>
<dbReference type="SUPFAM" id="SSF52540">
    <property type="entry name" value="P-loop containing nucleoside triphosphate hydrolases"/>
    <property type="match status" value="1"/>
</dbReference>
<evidence type="ECO:0000256" key="8">
    <source>
        <dbReference type="ARBA" id="ARBA00023136"/>
    </source>
</evidence>
<dbReference type="AlphaFoldDB" id="A0A3E0U5A2"/>
<dbReference type="InterPro" id="IPR015853">
    <property type="entry name" value="ABC_transpr_FbpC"/>
</dbReference>
<dbReference type="InterPro" id="IPR003593">
    <property type="entry name" value="AAA+_ATPase"/>
</dbReference>
<dbReference type="InterPro" id="IPR027417">
    <property type="entry name" value="P-loop_NTPase"/>
</dbReference>
<evidence type="ECO:0000256" key="4">
    <source>
        <dbReference type="ARBA" id="ARBA00022741"/>
    </source>
</evidence>
<evidence type="ECO:0000256" key="1">
    <source>
        <dbReference type="ARBA" id="ARBA00022448"/>
    </source>
</evidence>
<keyword evidence="6" id="KW-0408">Iron</keyword>
<dbReference type="GO" id="GO:0005524">
    <property type="term" value="F:ATP binding"/>
    <property type="evidence" value="ECO:0007669"/>
    <property type="project" value="UniProtKB-KW"/>
</dbReference>
<dbReference type="GO" id="GO:0016887">
    <property type="term" value="F:ATP hydrolysis activity"/>
    <property type="evidence" value="ECO:0007669"/>
    <property type="project" value="InterPro"/>
</dbReference>
<keyword evidence="5 10" id="KW-0067">ATP-binding</keyword>
<reference evidence="11" key="1">
    <citation type="submission" date="2018-08" db="EMBL/GenBank/DDBJ databases">
        <title>Thalassotalea euphylliae genome.</title>
        <authorList>
            <person name="Summers S."/>
            <person name="Rice S.A."/>
            <person name="Freckelton M.L."/>
            <person name="Nedved B.T."/>
            <person name="Hadfield M.G."/>
        </authorList>
    </citation>
    <scope>NUCLEOTIDE SEQUENCE [LARGE SCALE GENOMIC DNA]</scope>
    <source>
        <strain evidence="11">H3</strain>
    </source>
</reference>
<keyword evidence="11" id="KW-1185">Reference proteome</keyword>
<proteinExistence type="predicted"/>
<dbReference type="PANTHER" id="PTHR42781:SF8">
    <property type="entry name" value="BICARBONATE TRANSPORT ATP-BINDING PROTEIN CMPC"/>
    <property type="match status" value="1"/>
</dbReference>
<evidence type="ECO:0000256" key="7">
    <source>
        <dbReference type="ARBA" id="ARBA00023065"/>
    </source>
</evidence>
<evidence type="ECO:0000259" key="9">
    <source>
        <dbReference type="PROSITE" id="PS50893"/>
    </source>
</evidence>
<keyword evidence="1" id="KW-0813">Transport</keyword>
<dbReference type="FunFam" id="3.40.50.300:FF:000425">
    <property type="entry name" value="Probable ABC transporter, ATP-binding subunit"/>
    <property type="match status" value="1"/>
</dbReference>
<dbReference type="SMART" id="SM00382">
    <property type="entry name" value="AAA"/>
    <property type="match status" value="1"/>
</dbReference>
<dbReference type="GO" id="GO:0016020">
    <property type="term" value="C:membrane"/>
    <property type="evidence" value="ECO:0007669"/>
    <property type="project" value="InterPro"/>
</dbReference>
<dbReference type="InterPro" id="IPR050093">
    <property type="entry name" value="ABC_SmlMolc_Importer"/>
</dbReference>
<dbReference type="RefSeq" id="WP_116017078.1">
    <property type="nucleotide sequence ID" value="NZ_QUOT01000001.1"/>
</dbReference>
<evidence type="ECO:0000256" key="5">
    <source>
        <dbReference type="ARBA" id="ARBA00022840"/>
    </source>
</evidence>
<organism evidence="10 11">
    <name type="scientific">Thalassotalea euphylliae</name>
    <dbReference type="NCBI Taxonomy" id="1655234"/>
    <lineage>
        <taxon>Bacteria</taxon>
        <taxon>Pseudomonadati</taxon>
        <taxon>Pseudomonadota</taxon>
        <taxon>Gammaproteobacteria</taxon>
        <taxon>Alteromonadales</taxon>
        <taxon>Colwelliaceae</taxon>
        <taxon>Thalassotalea</taxon>
    </lineage>
</organism>
<keyword evidence="4" id="KW-0547">Nucleotide-binding</keyword>